<organism evidence="1 2">
    <name type="scientific">Panicum virgatum</name>
    <name type="common">Blackwell switchgrass</name>
    <dbReference type="NCBI Taxonomy" id="38727"/>
    <lineage>
        <taxon>Eukaryota</taxon>
        <taxon>Viridiplantae</taxon>
        <taxon>Streptophyta</taxon>
        <taxon>Embryophyta</taxon>
        <taxon>Tracheophyta</taxon>
        <taxon>Spermatophyta</taxon>
        <taxon>Magnoliopsida</taxon>
        <taxon>Liliopsida</taxon>
        <taxon>Poales</taxon>
        <taxon>Poaceae</taxon>
        <taxon>PACMAD clade</taxon>
        <taxon>Panicoideae</taxon>
        <taxon>Panicodae</taxon>
        <taxon>Paniceae</taxon>
        <taxon>Panicinae</taxon>
        <taxon>Panicum</taxon>
        <taxon>Panicum sect. Hiantes</taxon>
    </lineage>
</organism>
<protein>
    <submittedName>
        <fullName evidence="1">Uncharacterized protein</fullName>
    </submittedName>
</protein>
<dbReference type="Proteomes" id="UP000823388">
    <property type="component" value="Chromosome 3K"/>
</dbReference>
<name>A0A8T0UMD1_PANVG</name>
<accession>A0A8T0UMD1</accession>
<sequence>MSGSGHRRQPSVIPEDAAILKFEENIMVDDTIIGSQKRSPKEDTPYVVGTAKKVNNNSILGVVKETSDEDGVKDLAAQVKTTLEIKDN</sequence>
<keyword evidence="2" id="KW-1185">Reference proteome</keyword>
<gene>
    <name evidence="1" type="ORF">PVAP13_3KG078000</name>
</gene>
<evidence type="ECO:0000313" key="2">
    <source>
        <dbReference type="Proteomes" id="UP000823388"/>
    </source>
</evidence>
<dbReference type="EMBL" id="CM029041">
    <property type="protein sequence ID" value="KAG2623730.1"/>
    <property type="molecule type" value="Genomic_DNA"/>
</dbReference>
<proteinExistence type="predicted"/>
<evidence type="ECO:0000313" key="1">
    <source>
        <dbReference type="EMBL" id="KAG2623730.1"/>
    </source>
</evidence>
<comment type="caution">
    <text evidence="1">The sequence shown here is derived from an EMBL/GenBank/DDBJ whole genome shotgun (WGS) entry which is preliminary data.</text>
</comment>
<dbReference type="AlphaFoldDB" id="A0A8T0UMD1"/>
<reference evidence="1" key="1">
    <citation type="submission" date="2020-05" db="EMBL/GenBank/DDBJ databases">
        <title>WGS assembly of Panicum virgatum.</title>
        <authorList>
            <person name="Lovell J.T."/>
            <person name="Jenkins J."/>
            <person name="Shu S."/>
            <person name="Juenger T.E."/>
            <person name="Schmutz J."/>
        </authorList>
    </citation>
    <scope>NUCLEOTIDE SEQUENCE</scope>
    <source>
        <strain evidence="1">AP13</strain>
    </source>
</reference>